<keyword evidence="4" id="KW-1185">Reference proteome</keyword>
<dbReference type="CDD" id="cd06257">
    <property type="entry name" value="DnaJ"/>
    <property type="match status" value="1"/>
</dbReference>
<dbReference type="InterPro" id="IPR001623">
    <property type="entry name" value="DnaJ_domain"/>
</dbReference>
<dbReference type="PANTHER" id="PTHR44743:SF5">
    <property type="entry name" value="CHAPERONE DNAJ-DOMAIN SUPERFAMILY PROTEIN"/>
    <property type="match status" value="1"/>
</dbReference>
<reference evidence="3" key="2">
    <citation type="submission" date="2017-02" db="EMBL/GenBank/DDBJ databases">
        <title>Sunflower complete genome.</title>
        <authorList>
            <person name="Langlade N."/>
            <person name="Munos S."/>
        </authorList>
    </citation>
    <scope>NUCLEOTIDE SEQUENCE [LARGE SCALE GENOMIC DNA]</scope>
    <source>
        <tissue evidence="3">Leaves</tissue>
    </source>
</reference>
<reference evidence="2 4" key="1">
    <citation type="journal article" date="2017" name="Nature">
        <title>The sunflower genome provides insights into oil metabolism, flowering and Asterid evolution.</title>
        <authorList>
            <person name="Badouin H."/>
            <person name="Gouzy J."/>
            <person name="Grassa C.J."/>
            <person name="Murat F."/>
            <person name="Staton S.E."/>
            <person name="Cottret L."/>
            <person name="Lelandais-Briere C."/>
            <person name="Owens G.L."/>
            <person name="Carrere S."/>
            <person name="Mayjonade B."/>
            <person name="Legrand L."/>
            <person name="Gill N."/>
            <person name="Kane N.C."/>
            <person name="Bowers J.E."/>
            <person name="Hubner S."/>
            <person name="Bellec A."/>
            <person name="Berard A."/>
            <person name="Berges H."/>
            <person name="Blanchet N."/>
            <person name="Boniface M.C."/>
            <person name="Brunel D."/>
            <person name="Catrice O."/>
            <person name="Chaidir N."/>
            <person name="Claudel C."/>
            <person name="Donnadieu C."/>
            <person name="Faraut T."/>
            <person name="Fievet G."/>
            <person name="Helmstetter N."/>
            <person name="King M."/>
            <person name="Knapp S.J."/>
            <person name="Lai Z."/>
            <person name="Le Paslier M.C."/>
            <person name="Lippi Y."/>
            <person name="Lorenzon L."/>
            <person name="Mandel J.R."/>
            <person name="Marage G."/>
            <person name="Marchand G."/>
            <person name="Marquand E."/>
            <person name="Bret-Mestries E."/>
            <person name="Morien E."/>
            <person name="Nambeesan S."/>
            <person name="Nguyen T."/>
            <person name="Pegot-Espagnet P."/>
            <person name="Pouilly N."/>
            <person name="Raftis F."/>
            <person name="Sallet E."/>
            <person name="Schiex T."/>
            <person name="Thomas J."/>
            <person name="Vandecasteele C."/>
            <person name="Vares D."/>
            <person name="Vear F."/>
            <person name="Vautrin S."/>
            <person name="Crespi M."/>
            <person name="Mangin B."/>
            <person name="Burke J.M."/>
            <person name="Salse J."/>
            <person name="Munos S."/>
            <person name="Vincourt P."/>
            <person name="Rieseberg L.H."/>
            <person name="Langlade N.B."/>
        </authorList>
    </citation>
    <scope>NUCLEOTIDE SEQUENCE [LARGE SCALE GENOMIC DNA]</scope>
    <source>
        <strain evidence="4">cv. SF193</strain>
        <tissue evidence="2">Leaves</tissue>
    </source>
</reference>
<dbReference type="Gramene" id="mRNA:HanXRQr2_Chr05g0205741">
    <property type="protein sequence ID" value="mRNA:HanXRQr2_Chr05g0205741"/>
    <property type="gene ID" value="HanXRQr2_Chr05g0205741"/>
</dbReference>
<organism evidence="3 4">
    <name type="scientific">Helianthus annuus</name>
    <name type="common">Common sunflower</name>
    <dbReference type="NCBI Taxonomy" id="4232"/>
    <lineage>
        <taxon>Eukaryota</taxon>
        <taxon>Viridiplantae</taxon>
        <taxon>Streptophyta</taxon>
        <taxon>Embryophyta</taxon>
        <taxon>Tracheophyta</taxon>
        <taxon>Spermatophyta</taxon>
        <taxon>Magnoliopsida</taxon>
        <taxon>eudicotyledons</taxon>
        <taxon>Gunneridae</taxon>
        <taxon>Pentapetalae</taxon>
        <taxon>asterids</taxon>
        <taxon>campanulids</taxon>
        <taxon>Asterales</taxon>
        <taxon>Asteraceae</taxon>
        <taxon>Asteroideae</taxon>
        <taxon>Heliantheae alliance</taxon>
        <taxon>Heliantheae</taxon>
        <taxon>Helianthus</taxon>
    </lineage>
</organism>
<name>A0A251UP16_HELAN</name>
<protein>
    <submittedName>
        <fullName evidence="2 3">DnaJ domain-containing protein</fullName>
    </submittedName>
</protein>
<dbReference type="InParanoid" id="A0A251UP16"/>
<dbReference type="Proteomes" id="UP000215914">
    <property type="component" value="Chromosome 5"/>
</dbReference>
<dbReference type="PANTHER" id="PTHR44743">
    <property type="entry name" value="PUTATIVE, EXPRESSED-RELATED"/>
    <property type="match status" value="1"/>
</dbReference>
<evidence type="ECO:0000313" key="4">
    <source>
        <dbReference type="Proteomes" id="UP000215914"/>
    </source>
</evidence>
<evidence type="ECO:0000313" key="2">
    <source>
        <dbReference type="EMBL" id="KAF5805151.1"/>
    </source>
</evidence>
<dbReference type="AlphaFoldDB" id="A0A251UP16"/>
<proteinExistence type="predicted"/>
<dbReference type="EMBL" id="CM007894">
    <property type="protein sequence ID" value="OTG25065.1"/>
    <property type="molecule type" value="Genomic_DNA"/>
</dbReference>
<accession>A0A251UP16</accession>
<gene>
    <name evidence="3" type="ORF">HannXRQ_Chr05g0143601</name>
    <name evidence="2" type="ORF">HanXRQr2_Chr05g0205741</name>
</gene>
<sequence length="240" mass="27270">MLTIDCGWKKGCTDAELKNAYKKLSLMEPRLLFCIRKLKHVEEAKNKFQAIQEAYSVVIIMPIIFFKDGVIVLDLLKKFYWQESHCYRIQENNRYAKEEQEHGIKNQLKSTGKKVIASNLHSDLTNEKVAQSQSDGFDSTPIKSTTIQEVPALLSVKSKPKSKPVKDSVQSRSHSNPKERSTSLGIQGKKRLSLPSNVIQGLYLMTVNTFHTSLMYFPPSCQKTVLSGRFIYESSSSACW</sequence>
<feature type="region of interest" description="Disordered" evidence="1">
    <location>
        <begin position="158"/>
        <end position="187"/>
    </location>
</feature>
<dbReference type="EMBL" id="MNCJ02000320">
    <property type="protein sequence ID" value="KAF5805151.1"/>
    <property type="molecule type" value="Genomic_DNA"/>
</dbReference>
<reference evidence="2" key="3">
    <citation type="submission" date="2020-06" db="EMBL/GenBank/DDBJ databases">
        <title>Helianthus annuus Genome sequencing and assembly Release 2.</title>
        <authorList>
            <person name="Gouzy J."/>
            <person name="Langlade N."/>
            <person name="Munos S."/>
        </authorList>
    </citation>
    <scope>NUCLEOTIDE SEQUENCE</scope>
    <source>
        <tissue evidence="2">Leaves</tissue>
    </source>
</reference>
<evidence type="ECO:0000256" key="1">
    <source>
        <dbReference type="SAM" id="MobiDB-lite"/>
    </source>
</evidence>
<evidence type="ECO:0000313" key="3">
    <source>
        <dbReference type="EMBL" id="OTG25065.1"/>
    </source>
</evidence>